<reference evidence="3" key="1">
    <citation type="journal article" date="2020" name="Stud. Mycol.">
        <title>101 Dothideomycetes genomes: a test case for predicting lifestyles and emergence of pathogens.</title>
        <authorList>
            <person name="Haridas S."/>
            <person name="Albert R."/>
            <person name="Binder M."/>
            <person name="Bloem J."/>
            <person name="Labutti K."/>
            <person name="Salamov A."/>
            <person name="Andreopoulos B."/>
            <person name="Baker S."/>
            <person name="Barry K."/>
            <person name="Bills G."/>
            <person name="Bluhm B."/>
            <person name="Cannon C."/>
            <person name="Castanera R."/>
            <person name="Culley D."/>
            <person name="Daum C."/>
            <person name="Ezra D."/>
            <person name="Gonzalez J."/>
            <person name="Henrissat B."/>
            <person name="Kuo A."/>
            <person name="Liang C."/>
            <person name="Lipzen A."/>
            <person name="Lutzoni F."/>
            <person name="Magnuson J."/>
            <person name="Mondo S."/>
            <person name="Nolan M."/>
            <person name="Ohm R."/>
            <person name="Pangilinan J."/>
            <person name="Park H.-J."/>
            <person name="Ramirez L."/>
            <person name="Alfaro M."/>
            <person name="Sun H."/>
            <person name="Tritt A."/>
            <person name="Yoshinaga Y."/>
            <person name="Zwiers L.-H."/>
            <person name="Turgeon B."/>
            <person name="Goodwin S."/>
            <person name="Spatafora J."/>
            <person name="Crous P."/>
            <person name="Grigoriev I."/>
        </authorList>
    </citation>
    <scope>NUCLEOTIDE SEQUENCE</scope>
    <source>
        <strain evidence="3">CBS 113818</strain>
    </source>
</reference>
<evidence type="ECO:0000313" key="3">
    <source>
        <dbReference type="EMBL" id="KAF2819267.1"/>
    </source>
</evidence>
<gene>
    <name evidence="3" type="ORF">CC86DRAFT_307360</name>
</gene>
<name>A0A6A6ZGF3_9PLEO</name>
<evidence type="ECO:0000256" key="1">
    <source>
        <dbReference type="SAM" id="Coils"/>
    </source>
</evidence>
<accession>A0A6A6ZGF3</accession>
<dbReference type="Proteomes" id="UP000799424">
    <property type="component" value="Unassembled WGS sequence"/>
</dbReference>
<protein>
    <recommendedName>
        <fullName evidence="2">CHAT domain-containing protein</fullName>
    </recommendedName>
</protein>
<dbReference type="PANTHER" id="PTHR19959:SF119">
    <property type="entry name" value="FUNGAL LIPASE-LIKE DOMAIN-CONTAINING PROTEIN"/>
    <property type="match status" value="1"/>
</dbReference>
<evidence type="ECO:0000313" key="4">
    <source>
        <dbReference type="Proteomes" id="UP000799424"/>
    </source>
</evidence>
<dbReference type="OrthoDB" id="9991317at2759"/>
<dbReference type="InterPro" id="IPR024983">
    <property type="entry name" value="CHAT_dom"/>
</dbReference>
<dbReference type="SUPFAM" id="SSF81901">
    <property type="entry name" value="HCP-like"/>
    <property type="match status" value="1"/>
</dbReference>
<proteinExistence type="predicted"/>
<sequence>MPYTPAGLLQRVKTNIQRTREALDEVQDSRTEQARLLTDLGRELGRLYSYQRRKKGYSTKDLTESICAIRNAIELTPRLDPDRPERLHNLSIQLRNKYGISNDILDLDEAIVLGREAIVFNTQTHEDWGMWVVNLSECVFLRYSRTGAMTDLEEAIDILDRSFGCNIHESSRIRVQELLGQMLGESVSRTADIADIDRAISVARSVSDLTSISYADGGERRMTLGILLSQKYKRTGDMQYLDEAIQHVQDAVNAIQVDLPFGVERLNVLGNLLGERFSRLGAIADINDAVRFNQQAVDISLASDEGWLDFLNDFGVALTERYARLGTPSDLGEALRVTQVAVEALRADTEISLQAHRNKTTILANLGKLLGYKYVTTDQISDLEEAIRVHREAVEPFLGISDHKGRAGRLCNLGSLLGRRHKRLGETNDMEEAINVTREALRITPEDNPERAMWLDNLGTLLSNKSALSGMLEDIEEAIVCYQSALFQPNAPTVIRILAGIEATHHCARTKHWKHAHDISAYTIQLVPYLAPRSLEQLDKQHVIAQIVGLACDAAAIALQADKPSLAALCLLEQGRGALATSLEEMRTDISDLSLDHAELAEQFAQLRDELEQPMSQRSHLINTSDYAVQARATKRHDISSQLEALILDIRKLPGHEQFLLPPQNEDMKHAAEYGPIAIINVSQYRCDALLVQHSRIWSVPLPSLNLDDIYTRIQRRELGNMETLKWLWETIAAPVLDALAITSPPSDGKWPRMWWIPTGALTKFPLHAAGNHKRGSCETVLDRAMSSYTPSVKALLQGRRVRYTASVGHSKPNQALLVAMQSTPEYSYLRFAKREVEALNSICNSMSYTAIQVPNRKANIMSTLPACRIFHFAGHGYTDAADPSKSALILEDWKQDPFTIGTLLEMNLRSQEPFLAFLSACGTGEVSDKRYFDEGLHIISAFQLAGFRHVIGTLWEIEDGSCVAITSDTYEGMRQGGMTDVAVCAGLHGAIRRLRDCWLEKDEKDKAISPSPQPTPLLASKPLLHEDLDLVRKIVLVDSDEESDDGMHGEEKPSYMKDWRGPPWVPYVHFGV</sequence>
<feature type="coiled-coil region" evidence="1">
    <location>
        <begin position="583"/>
        <end position="610"/>
    </location>
</feature>
<organism evidence="3 4">
    <name type="scientific">Ophiobolus disseminans</name>
    <dbReference type="NCBI Taxonomy" id="1469910"/>
    <lineage>
        <taxon>Eukaryota</taxon>
        <taxon>Fungi</taxon>
        <taxon>Dikarya</taxon>
        <taxon>Ascomycota</taxon>
        <taxon>Pezizomycotina</taxon>
        <taxon>Dothideomycetes</taxon>
        <taxon>Pleosporomycetidae</taxon>
        <taxon>Pleosporales</taxon>
        <taxon>Pleosporineae</taxon>
        <taxon>Phaeosphaeriaceae</taxon>
        <taxon>Ophiobolus</taxon>
    </lineage>
</organism>
<dbReference type="Gene3D" id="1.25.40.10">
    <property type="entry name" value="Tetratricopeptide repeat domain"/>
    <property type="match status" value="2"/>
</dbReference>
<dbReference type="EMBL" id="MU006245">
    <property type="protein sequence ID" value="KAF2819267.1"/>
    <property type="molecule type" value="Genomic_DNA"/>
</dbReference>
<evidence type="ECO:0000259" key="2">
    <source>
        <dbReference type="Pfam" id="PF12770"/>
    </source>
</evidence>
<keyword evidence="4" id="KW-1185">Reference proteome</keyword>
<dbReference type="PANTHER" id="PTHR19959">
    <property type="entry name" value="KINESIN LIGHT CHAIN"/>
    <property type="match status" value="1"/>
</dbReference>
<dbReference type="InterPro" id="IPR011990">
    <property type="entry name" value="TPR-like_helical_dom_sf"/>
</dbReference>
<dbReference type="Pfam" id="PF12770">
    <property type="entry name" value="CHAT"/>
    <property type="match status" value="1"/>
</dbReference>
<dbReference type="AlphaFoldDB" id="A0A6A6ZGF3"/>
<keyword evidence="1" id="KW-0175">Coiled coil</keyword>
<feature type="domain" description="CHAT" evidence="2">
    <location>
        <begin position="723"/>
        <end position="984"/>
    </location>
</feature>